<gene>
    <name evidence="2" type="ORF">GCM10008983_01500</name>
</gene>
<feature type="domain" description="RNA polymerase sigma-70 region 2" evidence="1">
    <location>
        <begin position="13"/>
        <end position="79"/>
    </location>
</feature>
<keyword evidence="3" id="KW-1185">Reference proteome</keyword>
<accession>A0ABN0Z1J1</accession>
<dbReference type="Pfam" id="PF04542">
    <property type="entry name" value="Sigma70_r2"/>
    <property type="match status" value="1"/>
</dbReference>
<dbReference type="InterPro" id="IPR007627">
    <property type="entry name" value="RNA_pol_sigma70_r2"/>
</dbReference>
<protein>
    <recommendedName>
        <fullName evidence="1">RNA polymerase sigma-70 region 2 domain-containing protein</fullName>
    </recommendedName>
</protein>
<evidence type="ECO:0000313" key="3">
    <source>
        <dbReference type="Proteomes" id="UP001501459"/>
    </source>
</evidence>
<name>A0ABN0Z1J1_9BACI</name>
<dbReference type="EMBL" id="BAAADM010000003">
    <property type="protein sequence ID" value="GAA0428886.1"/>
    <property type="molecule type" value="Genomic_DNA"/>
</dbReference>
<evidence type="ECO:0000259" key="1">
    <source>
        <dbReference type="Pfam" id="PF04542"/>
    </source>
</evidence>
<sequence length="119" mass="14715">MQETDKPTFEEIFRQNERRIHYHMHKLGIHDRQGEFYVEGIYAMWMAYRRYDPNKGALATYFNYVIRHRLMDKLRKQNRQLSVDVGRTQPVMWLKEDAADDAFWERVRSILTFNQWKWV</sequence>
<evidence type="ECO:0000313" key="2">
    <source>
        <dbReference type="EMBL" id="GAA0428886.1"/>
    </source>
</evidence>
<reference evidence="2 3" key="1">
    <citation type="journal article" date="2019" name="Int. J. Syst. Evol. Microbiol.">
        <title>The Global Catalogue of Microorganisms (GCM) 10K type strain sequencing project: providing services to taxonomists for standard genome sequencing and annotation.</title>
        <authorList>
            <consortium name="The Broad Institute Genomics Platform"/>
            <consortium name="The Broad Institute Genome Sequencing Center for Infectious Disease"/>
            <person name="Wu L."/>
            <person name="Ma J."/>
        </authorList>
    </citation>
    <scope>NUCLEOTIDE SEQUENCE [LARGE SCALE GENOMIC DNA]</scope>
    <source>
        <strain evidence="2 3">JCM 12149</strain>
    </source>
</reference>
<dbReference type="Gene3D" id="1.10.1740.10">
    <property type="match status" value="1"/>
</dbReference>
<organism evidence="2 3">
    <name type="scientific">Lentibacillus halophilus</name>
    <dbReference type="NCBI Taxonomy" id="295065"/>
    <lineage>
        <taxon>Bacteria</taxon>
        <taxon>Bacillati</taxon>
        <taxon>Bacillota</taxon>
        <taxon>Bacilli</taxon>
        <taxon>Bacillales</taxon>
        <taxon>Bacillaceae</taxon>
        <taxon>Lentibacillus</taxon>
    </lineage>
</organism>
<dbReference type="SUPFAM" id="SSF88946">
    <property type="entry name" value="Sigma2 domain of RNA polymerase sigma factors"/>
    <property type="match status" value="1"/>
</dbReference>
<dbReference type="RefSeq" id="WP_343750526.1">
    <property type="nucleotide sequence ID" value="NZ_BAAADM010000003.1"/>
</dbReference>
<dbReference type="Proteomes" id="UP001501459">
    <property type="component" value="Unassembled WGS sequence"/>
</dbReference>
<dbReference type="InterPro" id="IPR013325">
    <property type="entry name" value="RNA_pol_sigma_r2"/>
</dbReference>
<comment type="caution">
    <text evidence="2">The sequence shown here is derived from an EMBL/GenBank/DDBJ whole genome shotgun (WGS) entry which is preliminary data.</text>
</comment>
<proteinExistence type="predicted"/>